<evidence type="ECO:0000256" key="3">
    <source>
        <dbReference type="SAM" id="MobiDB-lite"/>
    </source>
</evidence>
<feature type="region of interest" description="Disordered" evidence="3">
    <location>
        <begin position="83"/>
        <end position="104"/>
    </location>
</feature>
<organism evidence="5 6">
    <name type="scientific">Mycena indigotica</name>
    <dbReference type="NCBI Taxonomy" id="2126181"/>
    <lineage>
        <taxon>Eukaryota</taxon>
        <taxon>Fungi</taxon>
        <taxon>Dikarya</taxon>
        <taxon>Basidiomycota</taxon>
        <taxon>Agaricomycotina</taxon>
        <taxon>Agaricomycetes</taxon>
        <taxon>Agaricomycetidae</taxon>
        <taxon>Agaricales</taxon>
        <taxon>Marasmiineae</taxon>
        <taxon>Mycenaceae</taxon>
        <taxon>Mycena</taxon>
    </lineage>
</organism>
<evidence type="ECO:0000256" key="1">
    <source>
        <dbReference type="ARBA" id="ARBA00010118"/>
    </source>
</evidence>
<dbReference type="OrthoDB" id="541052at2759"/>
<dbReference type="EMBL" id="JACAZF010000004">
    <property type="protein sequence ID" value="KAF7306225.1"/>
    <property type="molecule type" value="Genomic_DNA"/>
</dbReference>
<dbReference type="Pfam" id="PF05686">
    <property type="entry name" value="Glyco_transf_90"/>
    <property type="match status" value="1"/>
</dbReference>
<protein>
    <submittedName>
        <fullName evidence="5">CAP10 domain-containing protein</fullName>
    </submittedName>
</protein>
<evidence type="ECO:0000313" key="5">
    <source>
        <dbReference type="EMBL" id="KAF7306225.1"/>
    </source>
</evidence>
<dbReference type="AlphaFoldDB" id="A0A8H6SW54"/>
<dbReference type="SMART" id="SM00672">
    <property type="entry name" value="CAP10"/>
    <property type="match status" value="1"/>
</dbReference>
<dbReference type="RefSeq" id="XP_037221244.1">
    <property type="nucleotide sequence ID" value="XM_037360952.1"/>
</dbReference>
<proteinExistence type="inferred from homology"/>
<reference evidence="5" key="1">
    <citation type="submission" date="2020-05" db="EMBL/GenBank/DDBJ databases">
        <title>Mycena genomes resolve the evolution of fungal bioluminescence.</title>
        <authorList>
            <person name="Tsai I.J."/>
        </authorList>
    </citation>
    <scope>NUCLEOTIDE SEQUENCE</scope>
    <source>
        <strain evidence="5">171206Taipei</strain>
    </source>
</reference>
<dbReference type="PANTHER" id="PTHR12203:SF35">
    <property type="entry name" value="PROTEIN O-GLUCOSYLTRANSFERASE 1"/>
    <property type="match status" value="1"/>
</dbReference>
<gene>
    <name evidence="5" type="ORF">MIND_00413000</name>
</gene>
<feature type="region of interest" description="Disordered" evidence="3">
    <location>
        <begin position="1"/>
        <end position="40"/>
    </location>
</feature>
<name>A0A8H6SW54_9AGAR</name>
<keyword evidence="6" id="KW-1185">Reference proteome</keyword>
<dbReference type="Proteomes" id="UP000636479">
    <property type="component" value="Unassembled WGS sequence"/>
</dbReference>
<comment type="caution">
    <text evidence="5">The sequence shown here is derived from an EMBL/GenBank/DDBJ whole genome shotgun (WGS) entry which is preliminary data.</text>
</comment>
<sequence length="579" mass="66273">MSLSGTSGRPAWLPLQSQSRVDQDPLLPTHEFSPSVENEEDYEIERFSEKKESWRQRLWRYKWYSLVVPLSLLALVLLGSRRASKPSQPEREKPPHPTTLPNLAASPHTKIDLLLSSQSSTLAQATSRYRLRNGREPPPNFSQWFDYAREHSCLIDEYHQIAQDFEPFYQLAKEDPEYFKRMLSKASDIVHANGLGMTTGAFENGAFKYTDFHGVMYTNSWPRTFGRLAPFMPNMSLVLNSRDEPRVLFNHRKILPDMKHQALVETDPHPFHHSPTPTDQYFRDEMGCLIPNAPKGFTDPGNNSSAFMLYSSSTEFTTSLYPVLSVTKISPCFSDLVVPSEFYYSDSEFAAFYAYKDNVDWRKKEEKLYWRGSSTGGHIYNDNYHHFPRFKLVDISRTERGGPLMDVALSAFHDYLCGAGCDARVLMEKYGAVRAGTEVKRPREEVYKYKYLMDVDGNSFSGRYIGLLKSGSLVFKSTVFTEFFSQWLVPFEHYIPVLPDLSDLLDKIEWAKNNDAEARAIQKAGKEFAERVLTDGQMDCYFALAMLEWGRLQAMAEAAEEARVKTDKGKSKGEGEALD</sequence>
<comment type="similarity">
    <text evidence="1">Belongs to the glycosyltransferase 90 family.</text>
</comment>
<evidence type="ECO:0000259" key="4">
    <source>
        <dbReference type="SMART" id="SM00672"/>
    </source>
</evidence>
<dbReference type="PANTHER" id="PTHR12203">
    <property type="entry name" value="KDEL LYS-ASP-GLU-LEU CONTAINING - RELATED"/>
    <property type="match status" value="1"/>
</dbReference>
<keyword evidence="2" id="KW-0808">Transferase</keyword>
<dbReference type="InterPro" id="IPR006598">
    <property type="entry name" value="CAP10"/>
</dbReference>
<evidence type="ECO:0000313" key="6">
    <source>
        <dbReference type="Proteomes" id="UP000636479"/>
    </source>
</evidence>
<dbReference type="GO" id="GO:0016740">
    <property type="term" value="F:transferase activity"/>
    <property type="evidence" value="ECO:0007669"/>
    <property type="project" value="UniProtKB-KW"/>
</dbReference>
<feature type="domain" description="Glycosyl transferase CAP10" evidence="4">
    <location>
        <begin position="307"/>
        <end position="556"/>
    </location>
</feature>
<dbReference type="GeneID" id="59343468"/>
<accession>A0A8H6SW54</accession>
<evidence type="ECO:0000256" key="2">
    <source>
        <dbReference type="ARBA" id="ARBA00022679"/>
    </source>
</evidence>
<dbReference type="InterPro" id="IPR051091">
    <property type="entry name" value="O-Glucosyltr/Glycosyltrsf_90"/>
</dbReference>